<protein>
    <recommendedName>
        <fullName evidence="1">Transcription regulator PadR N-terminal domain-containing protein</fullName>
    </recommendedName>
</protein>
<dbReference type="InterPro" id="IPR036388">
    <property type="entry name" value="WH-like_DNA-bd_sf"/>
</dbReference>
<reference evidence="2 3" key="1">
    <citation type="submission" date="2016-11" db="EMBL/GenBank/DDBJ databases">
        <title>Comparative genomics of Acidibacillus ferroxidans species.</title>
        <authorList>
            <person name="Oliveira G."/>
            <person name="Nunes G."/>
            <person name="Oliveira R."/>
            <person name="Araujo F."/>
            <person name="Salim A."/>
            <person name="Scholte L."/>
            <person name="Morais D."/>
            <person name="Nancucheo I."/>
            <person name="Johnson D.B."/>
            <person name="Grail B."/>
            <person name="Bittencourt J."/>
            <person name="Valadares R."/>
        </authorList>
    </citation>
    <scope>NUCLEOTIDE SEQUENCE [LARGE SCALE GENOMIC DNA]</scope>
    <source>
        <strain evidence="2 3">Y002</strain>
    </source>
</reference>
<keyword evidence="3" id="KW-1185">Reference proteome</keyword>
<dbReference type="InterPro" id="IPR005149">
    <property type="entry name" value="Tscrpt_reg_PadR_N"/>
</dbReference>
<dbReference type="Gene3D" id="1.10.10.10">
    <property type="entry name" value="Winged helix-like DNA-binding domain superfamily/Winged helix DNA-binding domain"/>
    <property type="match status" value="1"/>
</dbReference>
<dbReference type="EMBL" id="MPDK01000016">
    <property type="protein sequence ID" value="PWI57215.1"/>
    <property type="molecule type" value="Genomic_DNA"/>
</dbReference>
<sequence length="127" mass="14575">MSFTGSLSADSRQKRQTGKHLPAFLLLLIAKRPAHGGALMTELGELLPDWTIDSGGVYRVLRDMEEHGLLHSAWDTPDGGPPRRIYMLTSEGRQELERWREDILARKRGLDLFVNMYDEWIRQNPES</sequence>
<accession>A0A2U3D7G0</accession>
<evidence type="ECO:0000313" key="2">
    <source>
        <dbReference type="EMBL" id="PWI57215.1"/>
    </source>
</evidence>
<dbReference type="InterPro" id="IPR052509">
    <property type="entry name" value="Metal_resp_DNA-bind_regulator"/>
</dbReference>
<dbReference type="Pfam" id="PF03551">
    <property type="entry name" value="PadR"/>
    <property type="match status" value="1"/>
</dbReference>
<dbReference type="RefSeq" id="WP_245926335.1">
    <property type="nucleotide sequence ID" value="NZ_MPDK01000016.1"/>
</dbReference>
<dbReference type="PANTHER" id="PTHR33169:SF14">
    <property type="entry name" value="TRANSCRIPTIONAL REGULATOR RV3488"/>
    <property type="match status" value="1"/>
</dbReference>
<gene>
    <name evidence="2" type="ORF">BM613_09485</name>
</gene>
<dbReference type="PANTHER" id="PTHR33169">
    <property type="entry name" value="PADR-FAMILY TRANSCRIPTIONAL REGULATOR"/>
    <property type="match status" value="1"/>
</dbReference>
<dbReference type="AlphaFoldDB" id="A0A2U3D7G0"/>
<proteinExistence type="predicted"/>
<organism evidence="2 3">
    <name type="scientific">Sulfoacidibacillus thermotolerans</name>
    <name type="common">Acidibacillus sulfuroxidans</name>
    <dbReference type="NCBI Taxonomy" id="1765684"/>
    <lineage>
        <taxon>Bacteria</taxon>
        <taxon>Bacillati</taxon>
        <taxon>Bacillota</taxon>
        <taxon>Bacilli</taxon>
        <taxon>Bacillales</taxon>
        <taxon>Alicyclobacillaceae</taxon>
        <taxon>Sulfoacidibacillus</taxon>
    </lineage>
</organism>
<evidence type="ECO:0000259" key="1">
    <source>
        <dbReference type="Pfam" id="PF03551"/>
    </source>
</evidence>
<evidence type="ECO:0000313" key="3">
    <source>
        <dbReference type="Proteomes" id="UP000245380"/>
    </source>
</evidence>
<feature type="domain" description="Transcription regulator PadR N-terminal" evidence="1">
    <location>
        <begin position="25"/>
        <end position="98"/>
    </location>
</feature>
<name>A0A2U3D7G0_SULT2</name>
<dbReference type="InterPro" id="IPR036390">
    <property type="entry name" value="WH_DNA-bd_sf"/>
</dbReference>
<comment type="caution">
    <text evidence="2">The sequence shown here is derived from an EMBL/GenBank/DDBJ whole genome shotgun (WGS) entry which is preliminary data.</text>
</comment>
<dbReference type="Proteomes" id="UP000245380">
    <property type="component" value="Unassembled WGS sequence"/>
</dbReference>
<dbReference type="SUPFAM" id="SSF46785">
    <property type="entry name" value="Winged helix' DNA-binding domain"/>
    <property type="match status" value="1"/>
</dbReference>